<proteinExistence type="predicted"/>
<reference evidence="2 3" key="1">
    <citation type="submission" date="2016-10" db="EMBL/GenBank/DDBJ databases">
        <authorList>
            <person name="Varghese N."/>
            <person name="Submissions S."/>
        </authorList>
    </citation>
    <scope>NUCLEOTIDE SEQUENCE [LARGE SCALE GENOMIC DNA]</scope>
    <source>
        <strain evidence="2 3">TC-13</strain>
    </source>
</reference>
<comment type="caution">
    <text evidence="2">The sequence shown here is derived from an EMBL/GenBank/DDBJ whole genome shotgun (WGS) entry which is preliminary data.</text>
</comment>
<accession>A0A1H9QJY9</accession>
<name>A0A1H9QJY9_9BACI</name>
<evidence type="ECO:0000313" key="3">
    <source>
        <dbReference type="Proteomes" id="UP000199410"/>
    </source>
</evidence>
<protein>
    <submittedName>
        <fullName evidence="2">Virus ReqiPepy6 Gp37-like protein</fullName>
    </submittedName>
</protein>
<dbReference type="RefSeq" id="WP_089987106.1">
    <property type="nucleotide sequence ID" value="NZ_FMVP01000021.1"/>
</dbReference>
<dbReference type="InterPro" id="IPR029432">
    <property type="entry name" value="Gp28/Gp37-like_dom"/>
</dbReference>
<evidence type="ECO:0000313" key="2">
    <source>
        <dbReference type="EMBL" id="SER60750.1"/>
    </source>
</evidence>
<sequence>MQDIELHIYDINFNRLAIIDVYEEVEFKLKYNGHSICFLTVEGTKKNADLLLVNEDELEKELRIIVRSDDPNRGYIIETAQFEDKEKTVIEVIAYSLSIMTSWRWIIGQQRFQGKIEDVLKGFVRTNCINTTSPSRIIPNLVLGVNEGINILADESYTQKELDIALWEMCEKNEVSFEILMNHDAKKYVFSTFKGVDRSSEQEANPHITFTKEFENVISQSYTDDKSNYKSTAYVAGEGEDIDRTIIEVGETFSGFNRREVFFDARDLQSEYKEGDTTVTIPQSEYIDLLKERGNNRKQDYQRIRTFESEANLYSQFKLNRDYFLGDVVTNRNDELGILMHQRIVVVNEKFNREVYTLNLEYGTAIPTLLDKIKREVK</sequence>
<organism evidence="2 3">
    <name type="scientific">Lysinibacillus fusiformis</name>
    <dbReference type="NCBI Taxonomy" id="28031"/>
    <lineage>
        <taxon>Bacteria</taxon>
        <taxon>Bacillati</taxon>
        <taxon>Bacillota</taxon>
        <taxon>Bacilli</taxon>
        <taxon>Bacillales</taxon>
        <taxon>Bacillaceae</taxon>
        <taxon>Lysinibacillus</taxon>
    </lineage>
</organism>
<dbReference type="Pfam" id="PF14594">
    <property type="entry name" value="Sipho_Gp37"/>
    <property type="match status" value="1"/>
</dbReference>
<feature type="domain" description="Gp28/Gp37-like" evidence="1">
    <location>
        <begin position="6"/>
        <end position="363"/>
    </location>
</feature>
<dbReference type="Proteomes" id="UP000199410">
    <property type="component" value="Unassembled WGS sequence"/>
</dbReference>
<evidence type="ECO:0000259" key="1">
    <source>
        <dbReference type="Pfam" id="PF14594"/>
    </source>
</evidence>
<gene>
    <name evidence="2" type="ORF">SAMN02787113_04184</name>
</gene>
<dbReference type="AlphaFoldDB" id="A0A1H9QJY9"/>
<dbReference type="EMBL" id="FOEL01000019">
    <property type="protein sequence ID" value="SER60750.1"/>
    <property type="molecule type" value="Genomic_DNA"/>
</dbReference>